<organism evidence="1 2">
    <name type="scientific">Nicotiana attenuata</name>
    <name type="common">Coyote tobacco</name>
    <dbReference type="NCBI Taxonomy" id="49451"/>
    <lineage>
        <taxon>Eukaryota</taxon>
        <taxon>Viridiplantae</taxon>
        <taxon>Streptophyta</taxon>
        <taxon>Embryophyta</taxon>
        <taxon>Tracheophyta</taxon>
        <taxon>Spermatophyta</taxon>
        <taxon>Magnoliopsida</taxon>
        <taxon>eudicotyledons</taxon>
        <taxon>Gunneridae</taxon>
        <taxon>Pentapetalae</taxon>
        <taxon>asterids</taxon>
        <taxon>lamiids</taxon>
        <taxon>Solanales</taxon>
        <taxon>Solanaceae</taxon>
        <taxon>Nicotianoideae</taxon>
        <taxon>Nicotianeae</taxon>
        <taxon>Nicotiana</taxon>
    </lineage>
</organism>
<accession>A0A1J6JRU7</accession>
<dbReference type="AlphaFoldDB" id="A0A1J6JRU7"/>
<evidence type="ECO:0000313" key="2">
    <source>
        <dbReference type="Proteomes" id="UP000187609"/>
    </source>
</evidence>
<feature type="non-terminal residue" evidence="1">
    <location>
        <position position="241"/>
    </location>
</feature>
<dbReference type="EMBL" id="MJEQ01005998">
    <property type="protein sequence ID" value="OIT19910.1"/>
    <property type="molecule type" value="Genomic_DNA"/>
</dbReference>
<dbReference type="Proteomes" id="UP000187609">
    <property type="component" value="Unassembled WGS sequence"/>
</dbReference>
<comment type="caution">
    <text evidence="1">The sequence shown here is derived from an EMBL/GenBank/DDBJ whole genome shotgun (WGS) entry which is preliminary data.</text>
</comment>
<protein>
    <submittedName>
        <fullName evidence="1">Uncharacterized protein</fullName>
    </submittedName>
</protein>
<gene>
    <name evidence="1" type="ORF">A4A49_42246</name>
</gene>
<name>A0A1J6JRU7_NICAT</name>
<proteinExistence type="predicted"/>
<sequence>MSTGSGLNSDANCAKTVAQSGKDKEGVAIGCQTSVGQLHAGNGVSNNGELSGAKDINDKAELSLAGEENLNLAKLSHAQIGKEAVEAARGVYLQVLSMRINTQMMVTSLSIQLRDGRSTCTAIRFERRRLGSTCTYSAGQSLTSCNKVETVENHLGTNQLDAAAEGYGVLLMEKKRRRRKVSRIGLSFKSERVEREGRYSREGMSENEMGEMIGIWDICGIGGQMWLLMQNLNYERAIAGQ</sequence>
<dbReference type="Gramene" id="OIT19910">
    <property type="protein sequence ID" value="OIT19910"/>
    <property type="gene ID" value="A4A49_42246"/>
</dbReference>
<reference evidence="1" key="1">
    <citation type="submission" date="2016-11" db="EMBL/GenBank/DDBJ databases">
        <title>The genome of Nicotiana attenuata.</title>
        <authorList>
            <person name="Xu S."/>
            <person name="Brockmoeller T."/>
            <person name="Gaquerel E."/>
            <person name="Navarro A."/>
            <person name="Kuhl H."/>
            <person name="Gase K."/>
            <person name="Ling Z."/>
            <person name="Zhou W."/>
            <person name="Kreitzer C."/>
            <person name="Stanke M."/>
            <person name="Tang H."/>
            <person name="Lyons E."/>
            <person name="Pandey P."/>
            <person name="Pandey S.P."/>
            <person name="Timmermann B."/>
            <person name="Baldwin I.T."/>
        </authorList>
    </citation>
    <scope>NUCLEOTIDE SEQUENCE [LARGE SCALE GENOMIC DNA]</scope>
    <source>
        <strain evidence="1">UT</strain>
    </source>
</reference>
<evidence type="ECO:0000313" key="1">
    <source>
        <dbReference type="EMBL" id="OIT19910.1"/>
    </source>
</evidence>
<keyword evidence="2" id="KW-1185">Reference proteome</keyword>